<keyword evidence="3" id="KW-1185">Reference proteome</keyword>
<dbReference type="OrthoDB" id="4305573at2759"/>
<evidence type="ECO:0000256" key="1">
    <source>
        <dbReference type="SAM" id="MobiDB-lite"/>
    </source>
</evidence>
<reference evidence="2" key="2">
    <citation type="journal article" date="2023" name="IMA Fungus">
        <title>Comparative genomic study of the Penicillium genus elucidates a diverse pangenome and 15 lateral gene transfer events.</title>
        <authorList>
            <person name="Petersen C."/>
            <person name="Sorensen T."/>
            <person name="Nielsen M.R."/>
            <person name="Sondergaard T.E."/>
            <person name="Sorensen J.L."/>
            <person name="Fitzpatrick D.A."/>
            <person name="Frisvad J.C."/>
            <person name="Nielsen K.L."/>
        </authorList>
    </citation>
    <scope>NUCLEOTIDE SEQUENCE</scope>
    <source>
        <strain evidence="2">IBT 30069</strain>
    </source>
</reference>
<feature type="compositionally biased region" description="Polar residues" evidence="1">
    <location>
        <begin position="37"/>
        <end position="47"/>
    </location>
</feature>
<proteinExistence type="predicted"/>
<name>A0A9W9F6U2_9EURO</name>
<dbReference type="PANTHER" id="PTHR38791">
    <property type="entry name" value="ZN(II)2CYS6 TRANSCRIPTION FACTOR (EUROFUNG)-RELATED-RELATED"/>
    <property type="match status" value="1"/>
</dbReference>
<dbReference type="InterPro" id="IPR053175">
    <property type="entry name" value="DHMBA_Reg_Transcription_Factor"/>
</dbReference>
<comment type="caution">
    <text evidence="2">The sequence shown here is derived from an EMBL/GenBank/DDBJ whole genome shotgun (WGS) entry which is preliminary data.</text>
</comment>
<sequence>MQFPVCGRCLRLSQACYRGELGDQSGESIAYYTQLGSASSSTNQHPTRSVAKKSDKTNHDHPRSLGDWSDILHYFADHGLIRGLIAACRLQTFVPQPPVDPKQAACTYGAALTSSREAIQRGWQVADDTVLVITLLLYIYERYYWAEGGSSRSWMIHIQAAISLVQARSLKQVQTKVGRVIFRKAREIILDVAFCNSVVPPYFLILGSQAMGRDVLYHAHDQLAVLETRVIVLYRQYHRGDLDQAFLQTAHTLQQNLTYEQKTTTRPRCNSLRYHQDSVPIYADGQEKDDVYLTMLQDLWNSAKLHILRLVICRIQSAVFRKLWNTSEVGFEELVLCCHNCPTRTSEDICSSAAYVMDVIGSVPLSIHFPSATMGMHGAMLAASSCLESELEELNLASCSGQNDAMITPAQLRSMSQSSRWFTEWSRMIASKNYLHLLQSPNESCERSSLDSAY</sequence>
<feature type="compositionally biased region" description="Basic and acidic residues" evidence="1">
    <location>
        <begin position="52"/>
        <end position="62"/>
    </location>
</feature>
<evidence type="ECO:0008006" key="4">
    <source>
        <dbReference type="Google" id="ProtNLM"/>
    </source>
</evidence>
<feature type="region of interest" description="Disordered" evidence="1">
    <location>
        <begin position="37"/>
        <end position="62"/>
    </location>
</feature>
<evidence type="ECO:0000313" key="2">
    <source>
        <dbReference type="EMBL" id="KAJ5094683.1"/>
    </source>
</evidence>
<organism evidence="2 3">
    <name type="scientific">Penicillium angulare</name>
    <dbReference type="NCBI Taxonomy" id="116970"/>
    <lineage>
        <taxon>Eukaryota</taxon>
        <taxon>Fungi</taxon>
        <taxon>Dikarya</taxon>
        <taxon>Ascomycota</taxon>
        <taxon>Pezizomycotina</taxon>
        <taxon>Eurotiomycetes</taxon>
        <taxon>Eurotiomycetidae</taxon>
        <taxon>Eurotiales</taxon>
        <taxon>Aspergillaceae</taxon>
        <taxon>Penicillium</taxon>
    </lineage>
</organism>
<dbReference type="PANTHER" id="PTHR38791:SF5">
    <property type="entry name" value="TRANSCRIPTION FACTOR DBAG-RELATED"/>
    <property type="match status" value="1"/>
</dbReference>
<gene>
    <name evidence="2" type="ORF">N7456_010544</name>
</gene>
<reference evidence="2" key="1">
    <citation type="submission" date="2022-11" db="EMBL/GenBank/DDBJ databases">
        <authorList>
            <person name="Petersen C."/>
        </authorList>
    </citation>
    <scope>NUCLEOTIDE SEQUENCE</scope>
    <source>
        <strain evidence="2">IBT 30069</strain>
    </source>
</reference>
<dbReference type="EMBL" id="JAPQKH010000006">
    <property type="protein sequence ID" value="KAJ5094683.1"/>
    <property type="molecule type" value="Genomic_DNA"/>
</dbReference>
<protein>
    <recommendedName>
        <fullName evidence="4">Transcription factor domain-containing protein</fullName>
    </recommendedName>
</protein>
<dbReference type="AlphaFoldDB" id="A0A9W9F6U2"/>
<evidence type="ECO:0000313" key="3">
    <source>
        <dbReference type="Proteomes" id="UP001149165"/>
    </source>
</evidence>
<accession>A0A9W9F6U2</accession>
<dbReference type="Proteomes" id="UP001149165">
    <property type="component" value="Unassembled WGS sequence"/>
</dbReference>